<evidence type="ECO:0000313" key="3">
    <source>
        <dbReference type="EMBL" id="GIL61092.1"/>
    </source>
</evidence>
<comment type="caution">
    <text evidence="3">The sequence shown here is derived from an EMBL/GenBank/DDBJ whole genome shotgun (WGS) entry which is preliminary data.</text>
</comment>
<feature type="compositionally biased region" description="Polar residues" evidence="1">
    <location>
        <begin position="195"/>
        <end position="224"/>
    </location>
</feature>
<evidence type="ECO:0000256" key="2">
    <source>
        <dbReference type="SAM" id="SignalP"/>
    </source>
</evidence>
<accession>A0A8J4F5K9</accession>
<feature type="compositionally biased region" description="Pro residues" evidence="1">
    <location>
        <begin position="54"/>
        <end position="70"/>
    </location>
</feature>
<feature type="signal peptide" evidence="2">
    <location>
        <begin position="1"/>
        <end position="24"/>
    </location>
</feature>
<evidence type="ECO:0000313" key="4">
    <source>
        <dbReference type="Proteomes" id="UP000747399"/>
    </source>
</evidence>
<proteinExistence type="predicted"/>
<name>A0A8J4F5K9_9CHLO</name>
<feature type="chain" id="PRO_5035258123" evidence="2">
    <location>
        <begin position="25"/>
        <end position="259"/>
    </location>
</feature>
<dbReference type="Proteomes" id="UP000747399">
    <property type="component" value="Unassembled WGS sequence"/>
</dbReference>
<feature type="compositionally biased region" description="Low complexity" evidence="1">
    <location>
        <begin position="145"/>
        <end position="157"/>
    </location>
</feature>
<gene>
    <name evidence="3" type="ORF">Vafri_15450</name>
</gene>
<protein>
    <submittedName>
        <fullName evidence="3">Uncharacterized protein</fullName>
    </submittedName>
</protein>
<keyword evidence="4" id="KW-1185">Reference proteome</keyword>
<feature type="compositionally biased region" description="Low complexity" evidence="1">
    <location>
        <begin position="40"/>
        <end position="53"/>
    </location>
</feature>
<reference evidence="3" key="1">
    <citation type="journal article" date="2021" name="Proc. Natl. Acad. Sci. U.S.A.">
        <title>Three genomes in the algal genus Volvox reveal the fate of a haploid sex-determining region after a transition to homothallism.</title>
        <authorList>
            <person name="Yamamoto K."/>
            <person name="Hamaji T."/>
            <person name="Kawai-Toyooka H."/>
            <person name="Matsuzaki R."/>
            <person name="Takahashi F."/>
            <person name="Nishimura Y."/>
            <person name="Kawachi M."/>
            <person name="Noguchi H."/>
            <person name="Minakuchi Y."/>
            <person name="Umen J.G."/>
            <person name="Toyoda A."/>
            <person name="Nozaki H."/>
        </authorList>
    </citation>
    <scope>NUCLEOTIDE SEQUENCE</scope>
    <source>
        <strain evidence="3">NIES-3780</strain>
    </source>
</reference>
<evidence type="ECO:0000256" key="1">
    <source>
        <dbReference type="SAM" id="MobiDB-lite"/>
    </source>
</evidence>
<keyword evidence="2" id="KW-0732">Signal</keyword>
<feature type="region of interest" description="Disordered" evidence="1">
    <location>
        <begin position="189"/>
        <end position="224"/>
    </location>
</feature>
<dbReference type="AlphaFoldDB" id="A0A8J4F5K9"/>
<feature type="region of interest" description="Disordered" evidence="1">
    <location>
        <begin position="132"/>
        <end position="158"/>
    </location>
</feature>
<feature type="region of interest" description="Disordered" evidence="1">
    <location>
        <begin position="40"/>
        <end position="73"/>
    </location>
</feature>
<organism evidence="3 4">
    <name type="scientific">Volvox africanus</name>
    <dbReference type="NCBI Taxonomy" id="51714"/>
    <lineage>
        <taxon>Eukaryota</taxon>
        <taxon>Viridiplantae</taxon>
        <taxon>Chlorophyta</taxon>
        <taxon>core chlorophytes</taxon>
        <taxon>Chlorophyceae</taxon>
        <taxon>CS clade</taxon>
        <taxon>Chlamydomonadales</taxon>
        <taxon>Volvocaceae</taxon>
        <taxon>Volvox</taxon>
    </lineage>
</organism>
<feature type="non-terminal residue" evidence="3">
    <location>
        <position position="259"/>
    </location>
</feature>
<sequence length="259" mass="26960">MPSRSSGSKLVILVIFILLSPLSSRVAFFSSNSSFALAQQQAAGPKSQASPTSSPSPSPSPAALPPPELPPVSSSATIGLNATVTSAAEVQGLLSGLKSAVVTLFVTSDLFFNATTWPDPIDWPPLPVRSKGDLKDYKNTNRGPSSSSLWSSSSSSSAGDKPTFVLTFIGQPVPISDNSNNSISTTRETNVDVASGSSSNEVNSNAKTAPSKQQQQRVSPVSTSSYRLPRLDLANMQGRLHLAAGAMLVLKNLEISGTT</sequence>
<dbReference type="EMBL" id="BNCO01000043">
    <property type="protein sequence ID" value="GIL61092.1"/>
    <property type="molecule type" value="Genomic_DNA"/>
</dbReference>